<keyword evidence="5" id="KW-0411">Iron-sulfur</keyword>
<comment type="caution">
    <text evidence="8">The sequence shown here is derived from an EMBL/GenBank/DDBJ whole genome shotgun (WGS) entry which is preliminary data.</text>
</comment>
<protein>
    <submittedName>
        <fullName evidence="8">4Fe-4S dicluster domain-containing protein</fullName>
    </submittedName>
</protein>
<evidence type="ECO:0000256" key="4">
    <source>
        <dbReference type="ARBA" id="ARBA00023004"/>
    </source>
</evidence>
<feature type="domain" description="2Fe-2S ferredoxin-type" evidence="6">
    <location>
        <begin position="19"/>
        <end position="95"/>
    </location>
</feature>
<dbReference type="GO" id="GO:0008137">
    <property type="term" value="F:NADH dehydrogenase (ubiquinone) activity"/>
    <property type="evidence" value="ECO:0007669"/>
    <property type="project" value="InterPro"/>
</dbReference>
<evidence type="ECO:0000256" key="5">
    <source>
        <dbReference type="ARBA" id="ARBA00023014"/>
    </source>
</evidence>
<dbReference type="InterPro" id="IPR050157">
    <property type="entry name" value="PSI_iron-sulfur_center"/>
</dbReference>
<dbReference type="EMBL" id="VXMH01000027">
    <property type="protein sequence ID" value="MYC94475.1"/>
    <property type="molecule type" value="Genomic_DNA"/>
</dbReference>
<dbReference type="GO" id="GO:0051539">
    <property type="term" value="F:4 iron, 4 sulfur cluster binding"/>
    <property type="evidence" value="ECO:0007669"/>
    <property type="project" value="UniProtKB-KW"/>
</dbReference>
<dbReference type="InterPro" id="IPR001041">
    <property type="entry name" value="2Fe-2S_ferredoxin-type"/>
</dbReference>
<dbReference type="InterPro" id="IPR054351">
    <property type="entry name" value="NADH_UbQ_OxRdtase_ferredoxin"/>
</dbReference>
<proteinExistence type="predicted"/>
<dbReference type="CDD" id="cd00207">
    <property type="entry name" value="fer2"/>
    <property type="match status" value="1"/>
</dbReference>
<dbReference type="GO" id="GO:0046872">
    <property type="term" value="F:metal ion binding"/>
    <property type="evidence" value="ECO:0007669"/>
    <property type="project" value="UniProtKB-KW"/>
</dbReference>
<evidence type="ECO:0000313" key="8">
    <source>
        <dbReference type="EMBL" id="MYC94475.1"/>
    </source>
</evidence>
<dbReference type="Pfam" id="PF22117">
    <property type="entry name" value="Fer4_Nqo3"/>
    <property type="match status" value="1"/>
</dbReference>
<dbReference type="PANTHER" id="PTHR24960">
    <property type="entry name" value="PHOTOSYSTEM I IRON-SULFUR CENTER-RELATED"/>
    <property type="match status" value="1"/>
</dbReference>
<dbReference type="SUPFAM" id="SSF54862">
    <property type="entry name" value="4Fe-4S ferredoxins"/>
    <property type="match status" value="1"/>
</dbReference>
<dbReference type="PROSITE" id="PS51379">
    <property type="entry name" value="4FE4S_FER_2"/>
    <property type="match status" value="2"/>
</dbReference>
<keyword evidence="2" id="KW-0479">Metal-binding</keyword>
<feature type="domain" description="4Fe-4S ferredoxin-type" evidence="7">
    <location>
        <begin position="156"/>
        <end position="185"/>
    </location>
</feature>
<dbReference type="InterPro" id="IPR036010">
    <property type="entry name" value="2Fe-2S_ferredoxin-like_sf"/>
</dbReference>
<dbReference type="InterPro" id="IPR017896">
    <property type="entry name" value="4Fe4S_Fe-S-bd"/>
</dbReference>
<dbReference type="GO" id="GO:0016020">
    <property type="term" value="C:membrane"/>
    <property type="evidence" value="ECO:0007669"/>
    <property type="project" value="InterPro"/>
</dbReference>
<dbReference type="Gene3D" id="3.10.20.740">
    <property type="match status" value="1"/>
</dbReference>
<keyword evidence="3" id="KW-0677">Repeat</keyword>
<evidence type="ECO:0000259" key="7">
    <source>
        <dbReference type="PROSITE" id="PS51379"/>
    </source>
</evidence>
<reference evidence="8" key="1">
    <citation type="submission" date="2019-09" db="EMBL/GenBank/DDBJ databases">
        <title>Characterisation of the sponge microbiome using genome-centric metagenomics.</title>
        <authorList>
            <person name="Engelberts J.P."/>
            <person name="Robbins S.J."/>
            <person name="De Goeij J.M."/>
            <person name="Aranda M."/>
            <person name="Bell S.C."/>
            <person name="Webster N.S."/>
        </authorList>
    </citation>
    <scope>NUCLEOTIDE SEQUENCE</scope>
    <source>
        <strain evidence="8">SB0661_bin_32</strain>
    </source>
</reference>
<feature type="domain" description="4Fe-4S ferredoxin-type" evidence="7">
    <location>
        <begin position="199"/>
        <end position="228"/>
    </location>
</feature>
<accession>A0A6B1D4P5</accession>
<dbReference type="Pfam" id="PF13510">
    <property type="entry name" value="Fer2_4"/>
    <property type="match status" value="1"/>
</dbReference>
<dbReference type="InterPro" id="IPR000283">
    <property type="entry name" value="NADH_UbQ_OxRdtase_75kDa_su_CS"/>
</dbReference>
<name>A0A6B1D4P5_9CHLR</name>
<evidence type="ECO:0000256" key="2">
    <source>
        <dbReference type="ARBA" id="ARBA00022723"/>
    </source>
</evidence>
<sequence>MSDNGKDLMQSVKESQELPALKLDGEKIVFTPGETIYEVATRAGKAVPTLCYDPRLEAFGSCRLCVVEVAGQRVPVASCTTQAEDGMEVTTASAKVEALRRTLLELVASENREVTVDALRGVASQELGALVERYDAGRGRFAGAQSGASRPDDLNPFILRDYDLCISCYRCVRVCAEQEGDYAISIANRGFATQITVEFGGHLQDSACTFCGQCVQTCPTGALADRKALRFAGDSTLNGGS</sequence>
<dbReference type="PROSITE" id="PS00198">
    <property type="entry name" value="4FE4S_FER_1"/>
    <property type="match status" value="1"/>
</dbReference>
<evidence type="ECO:0000256" key="3">
    <source>
        <dbReference type="ARBA" id="ARBA00022737"/>
    </source>
</evidence>
<evidence type="ECO:0000256" key="1">
    <source>
        <dbReference type="ARBA" id="ARBA00022485"/>
    </source>
</evidence>
<dbReference type="SUPFAM" id="SSF54292">
    <property type="entry name" value="2Fe-2S ferredoxin-like"/>
    <property type="match status" value="1"/>
</dbReference>
<organism evidence="8">
    <name type="scientific">Caldilineaceae bacterium SB0661_bin_32</name>
    <dbReference type="NCBI Taxonomy" id="2605255"/>
    <lineage>
        <taxon>Bacteria</taxon>
        <taxon>Bacillati</taxon>
        <taxon>Chloroflexota</taxon>
        <taxon>Caldilineae</taxon>
        <taxon>Caldilineales</taxon>
        <taxon>Caldilineaceae</taxon>
    </lineage>
</organism>
<dbReference type="Gene3D" id="3.30.70.20">
    <property type="match status" value="1"/>
</dbReference>
<dbReference type="GO" id="GO:0042773">
    <property type="term" value="P:ATP synthesis coupled electron transport"/>
    <property type="evidence" value="ECO:0007669"/>
    <property type="project" value="InterPro"/>
</dbReference>
<dbReference type="PANTHER" id="PTHR24960:SF84">
    <property type="entry name" value="HYDROGENASE SUBUNIT"/>
    <property type="match status" value="1"/>
</dbReference>
<keyword evidence="1" id="KW-0004">4Fe-4S</keyword>
<dbReference type="InterPro" id="IPR017900">
    <property type="entry name" value="4Fe4S_Fe_S_CS"/>
</dbReference>
<dbReference type="FunFam" id="3.30.70.20:FF:000035">
    <property type="entry name" value="Iron hydrogenase 1"/>
    <property type="match status" value="1"/>
</dbReference>
<dbReference type="PROSITE" id="PS00641">
    <property type="entry name" value="COMPLEX1_75K_1"/>
    <property type="match status" value="1"/>
</dbReference>
<dbReference type="PROSITE" id="PS51085">
    <property type="entry name" value="2FE2S_FER_2"/>
    <property type="match status" value="1"/>
</dbReference>
<keyword evidence="4" id="KW-0408">Iron</keyword>
<dbReference type="AlphaFoldDB" id="A0A6B1D4P5"/>
<gene>
    <name evidence="8" type="ORF">F4X14_05840</name>
</gene>
<evidence type="ECO:0000259" key="6">
    <source>
        <dbReference type="PROSITE" id="PS51085"/>
    </source>
</evidence>